<gene>
    <name evidence="2" type="ORF">HQ393_15265</name>
</gene>
<dbReference type="EMBL" id="CP058627">
    <property type="protein sequence ID" value="QLG89494.1"/>
    <property type="molecule type" value="Genomic_DNA"/>
</dbReference>
<evidence type="ECO:0000259" key="1">
    <source>
        <dbReference type="Pfam" id="PF01243"/>
    </source>
</evidence>
<dbReference type="PANTHER" id="PTHR13343">
    <property type="entry name" value="CREG1 PROTEIN"/>
    <property type="match status" value="1"/>
</dbReference>
<dbReference type="Proteomes" id="UP000509597">
    <property type="component" value="Chromosome"/>
</dbReference>
<proteinExistence type="predicted"/>
<dbReference type="AlphaFoldDB" id="A0A7H9BQH3"/>
<dbReference type="InterPro" id="IPR011576">
    <property type="entry name" value="Pyridox_Oxase_N"/>
</dbReference>
<dbReference type="PANTHER" id="PTHR13343:SF17">
    <property type="entry name" value="CELLULAR REPRESSOR OF E1A-STIMULATED GENES, ISOFORM A"/>
    <property type="match status" value="1"/>
</dbReference>
<dbReference type="RefSeq" id="WP_179356176.1">
    <property type="nucleotide sequence ID" value="NZ_CP058627.1"/>
</dbReference>
<dbReference type="Pfam" id="PF01243">
    <property type="entry name" value="PNPOx_N"/>
    <property type="match status" value="1"/>
</dbReference>
<organism evidence="2 3">
    <name type="scientific">Chitinibacter bivalviorum</name>
    <dbReference type="NCBI Taxonomy" id="2739434"/>
    <lineage>
        <taxon>Bacteria</taxon>
        <taxon>Pseudomonadati</taxon>
        <taxon>Pseudomonadota</taxon>
        <taxon>Betaproteobacteria</taxon>
        <taxon>Neisseriales</taxon>
        <taxon>Chitinibacteraceae</taxon>
        <taxon>Chitinibacter</taxon>
    </lineage>
</organism>
<keyword evidence="3" id="KW-1185">Reference proteome</keyword>
<dbReference type="SUPFAM" id="SSF50475">
    <property type="entry name" value="FMN-binding split barrel"/>
    <property type="match status" value="1"/>
</dbReference>
<accession>A0A7H9BQH3</accession>
<dbReference type="InterPro" id="IPR012349">
    <property type="entry name" value="Split_barrel_FMN-bd"/>
</dbReference>
<sequence length="212" mass="23955">MLWPEALALIRRSRNLALASLSAQMPGYPHVSWLPMVADEAGRPMLVMSRLAEHTQNILQDSKVSVLLHDDEMALNKARLTILGDLQLVEPDPLLAARMARYNPELVSYLQMSDFSVWRLWPQRARYIAGFGKMGWLEGERWESEFALSLAQEAQLLSQYAPMTALELVGVDVAGCDIRRGDVLQRHEFAAVCRQMDQVAVSLEHITRNLEA</sequence>
<protein>
    <submittedName>
        <fullName evidence="2">Pyridoxamine 5'-phosphate oxidase family protein</fullName>
    </submittedName>
</protein>
<feature type="domain" description="Pyridoxamine 5'-phosphate oxidase N-terminal" evidence="1">
    <location>
        <begin position="3"/>
        <end position="128"/>
    </location>
</feature>
<dbReference type="KEGG" id="chiz:HQ393_15265"/>
<dbReference type="Gene3D" id="2.30.110.10">
    <property type="entry name" value="Electron Transport, Fmn-binding Protein, Chain A"/>
    <property type="match status" value="1"/>
</dbReference>
<evidence type="ECO:0000313" key="3">
    <source>
        <dbReference type="Proteomes" id="UP000509597"/>
    </source>
</evidence>
<name>A0A7H9BQH3_9NEIS</name>
<reference evidence="2 3" key="1">
    <citation type="submission" date="2020-07" db="EMBL/GenBank/DDBJ databases">
        <title>Complete genome sequence of Chitinibacter sp. 2T18.</title>
        <authorList>
            <person name="Bae J.-W."/>
            <person name="Choi J.-W."/>
        </authorList>
    </citation>
    <scope>NUCLEOTIDE SEQUENCE [LARGE SCALE GENOMIC DNA]</scope>
    <source>
        <strain evidence="2 3">2T18</strain>
    </source>
</reference>
<dbReference type="GO" id="GO:0005737">
    <property type="term" value="C:cytoplasm"/>
    <property type="evidence" value="ECO:0007669"/>
    <property type="project" value="UniProtKB-ARBA"/>
</dbReference>
<evidence type="ECO:0000313" key="2">
    <source>
        <dbReference type="EMBL" id="QLG89494.1"/>
    </source>
</evidence>